<proteinExistence type="predicted"/>
<protein>
    <submittedName>
        <fullName evidence="10">PDR/VanB family oxidoreductase</fullName>
        <ecNumber evidence="10">1.-.-.-</ecNumber>
    </submittedName>
</protein>
<evidence type="ECO:0000313" key="11">
    <source>
        <dbReference type="Proteomes" id="UP001369958"/>
    </source>
</evidence>
<dbReference type="PANTHER" id="PTHR47354:SF1">
    <property type="entry name" value="CARNITINE MONOOXYGENASE REDUCTASE SUBUNIT"/>
    <property type="match status" value="1"/>
</dbReference>
<dbReference type="PRINTS" id="PR00409">
    <property type="entry name" value="PHDIOXRDTASE"/>
</dbReference>
<dbReference type="PANTHER" id="PTHR47354">
    <property type="entry name" value="NADH OXIDOREDUCTASE HCR"/>
    <property type="match status" value="1"/>
</dbReference>
<evidence type="ECO:0000256" key="1">
    <source>
        <dbReference type="ARBA" id="ARBA00022630"/>
    </source>
</evidence>
<evidence type="ECO:0000259" key="9">
    <source>
        <dbReference type="PROSITE" id="PS51384"/>
    </source>
</evidence>
<dbReference type="EC" id="1.-.-.-" evidence="10"/>
<dbReference type="Pfam" id="PF00111">
    <property type="entry name" value="Fer2"/>
    <property type="match status" value="1"/>
</dbReference>
<dbReference type="InterPro" id="IPR017927">
    <property type="entry name" value="FAD-bd_FR_type"/>
</dbReference>
<evidence type="ECO:0000256" key="5">
    <source>
        <dbReference type="ARBA" id="ARBA00023004"/>
    </source>
</evidence>
<organism evidence="10 11">
    <name type="scientific">Pelagibacterium nitratireducens</name>
    <dbReference type="NCBI Taxonomy" id="1046114"/>
    <lineage>
        <taxon>Bacteria</taxon>
        <taxon>Pseudomonadati</taxon>
        <taxon>Pseudomonadota</taxon>
        <taxon>Alphaproteobacteria</taxon>
        <taxon>Hyphomicrobiales</taxon>
        <taxon>Devosiaceae</taxon>
        <taxon>Pelagibacterium</taxon>
    </lineage>
</organism>
<dbReference type="Pfam" id="PF00175">
    <property type="entry name" value="NAD_binding_1"/>
    <property type="match status" value="1"/>
</dbReference>
<dbReference type="CDD" id="cd00207">
    <property type="entry name" value="fer2"/>
    <property type="match status" value="1"/>
</dbReference>
<gene>
    <name evidence="10" type="ORF">V6617_14695</name>
</gene>
<dbReference type="PROSITE" id="PS00197">
    <property type="entry name" value="2FE2S_FER_1"/>
    <property type="match status" value="1"/>
</dbReference>
<dbReference type="RefSeq" id="WP_309207452.1">
    <property type="nucleotide sequence ID" value="NZ_CP146275.1"/>
</dbReference>
<feature type="domain" description="2Fe-2S ferredoxin-type" evidence="8">
    <location>
        <begin position="228"/>
        <end position="315"/>
    </location>
</feature>
<dbReference type="SUPFAM" id="SSF54292">
    <property type="entry name" value="2Fe-2S ferredoxin-like"/>
    <property type="match status" value="1"/>
</dbReference>
<keyword evidence="1" id="KW-0285">Flavoprotein</keyword>
<accession>A0ABZ2I1W2</accession>
<dbReference type="Gene3D" id="2.40.30.10">
    <property type="entry name" value="Translation factors"/>
    <property type="match status" value="1"/>
</dbReference>
<dbReference type="InterPro" id="IPR001041">
    <property type="entry name" value="2Fe-2S_ferredoxin-type"/>
</dbReference>
<dbReference type="CDD" id="cd06185">
    <property type="entry name" value="PDR_like"/>
    <property type="match status" value="1"/>
</dbReference>
<evidence type="ECO:0000256" key="6">
    <source>
        <dbReference type="ARBA" id="ARBA00023014"/>
    </source>
</evidence>
<dbReference type="InterPro" id="IPR012675">
    <property type="entry name" value="Beta-grasp_dom_sf"/>
</dbReference>
<keyword evidence="11" id="KW-1185">Reference proteome</keyword>
<evidence type="ECO:0000256" key="7">
    <source>
        <dbReference type="SAM" id="MobiDB-lite"/>
    </source>
</evidence>
<dbReference type="InterPro" id="IPR039261">
    <property type="entry name" value="FNR_nucleotide-bd"/>
</dbReference>
<keyword evidence="2" id="KW-0001">2Fe-2S</keyword>
<dbReference type="InterPro" id="IPR036010">
    <property type="entry name" value="2Fe-2S_ferredoxin-like_sf"/>
</dbReference>
<evidence type="ECO:0000256" key="4">
    <source>
        <dbReference type="ARBA" id="ARBA00023002"/>
    </source>
</evidence>
<keyword evidence="5" id="KW-0408">Iron</keyword>
<evidence type="ECO:0000313" key="10">
    <source>
        <dbReference type="EMBL" id="WWT32244.1"/>
    </source>
</evidence>
<reference evidence="10 11" key="1">
    <citation type="submission" date="2024-02" db="EMBL/GenBank/DDBJ databases">
        <title>Complete genome sequence of Pelagibacterium nitratireducens ZH15.</title>
        <authorList>
            <person name="Zhao L.H."/>
        </authorList>
    </citation>
    <scope>NUCLEOTIDE SEQUENCE [LARGE SCALE GENOMIC DNA]</scope>
    <source>
        <strain evidence="10 11">ZH15</strain>
    </source>
</reference>
<dbReference type="SUPFAM" id="SSF52343">
    <property type="entry name" value="Ferredoxin reductase-like, C-terminal NADP-linked domain"/>
    <property type="match status" value="1"/>
</dbReference>
<dbReference type="Gene3D" id="3.10.20.30">
    <property type="match status" value="1"/>
</dbReference>
<keyword evidence="3" id="KW-0479">Metal-binding</keyword>
<feature type="domain" description="FAD-binding FR-type" evidence="9">
    <location>
        <begin position="6"/>
        <end position="106"/>
    </location>
</feature>
<feature type="compositionally biased region" description="Basic and acidic residues" evidence="7">
    <location>
        <begin position="84"/>
        <end position="93"/>
    </location>
</feature>
<dbReference type="InterPro" id="IPR001433">
    <property type="entry name" value="OxRdtase_FAD/NAD-bd"/>
</dbReference>
<evidence type="ECO:0000256" key="2">
    <source>
        <dbReference type="ARBA" id="ARBA00022714"/>
    </source>
</evidence>
<dbReference type="EMBL" id="CP146275">
    <property type="protein sequence ID" value="WWT32244.1"/>
    <property type="molecule type" value="Genomic_DNA"/>
</dbReference>
<sequence length="315" mass="34814">MIITDDDLITMTVSSRRELTPSIVEFVLKPEEGISLPQYGPGAHITVETPSGAMRRYSLVGGEANTYTIAVKREPESRGGSQSMHDEVAEGSKLRVAPPENEFSLGPAPDYLLIAGGIGVTPIYAMAKRLKEQDKPFRIIYVSRSPQDAAYLAEMREAFGDRMIVHHDEGDPERIYDFWDHFETPQPTHVYCCGPKPLMEEIKAISGHWPEGRVHFEDFKPVDIVRPDDVAFDVELAKSGKTVHVPADRSILEAVRDAGVRTVSSCESGTCGSCKTRLLAGDVDHRDMVLMDEEKDKAIMICVSRANSGNLVVDL</sequence>
<dbReference type="Gene3D" id="3.40.50.80">
    <property type="entry name" value="Nucleotide-binding domain of ferredoxin-NADP reductase (FNR) module"/>
    <property type="match status" value="1"/>
</dbReference>
<name>A0ABZ2I1W2_9HYPH</name>
<dbReference type="Proteomes" id="UP001369958">
    <property type="component" value="Chromosome"/>
</dbReference>
<dbReference type="PROSITE" id="PS51085">
    <property type="entry name" value="2FE2S_FER_2"/>
    <property type="match status" value="1"/>
</dbReference>
<dbReference type="GO" id="GO:0016491">
    <property type="term" value="F:oxidoreductase activity"/>
    <property type="evidence" value="ECO:0007669"/>
    <property type="project" value="UniProtKB-KW"/>
</dbReference>
<evidence type="ECO:0000259" key="8">
    <source>
        <dbReference type="PROSITE" id="PS51085"/>
    </source>
</evidence>
<dbReference type="PROSITE" id="PS51384">
    <property type="entry name" value="FAD_FR"/>
    <property type="match status" value="1"/>
</dbReference>
<dbReference type="SUPFAM" id="SSF63380">
    <property type="entry name" value="Riboflavin synthase domain-like"/>
    <property type="match status" value="1"/>
</dbReference>
<feature type="region of interest" description="Disordered" evidence="7">
    <location>
        <begin position="73"/>
        <end position="93"/>
    </location>
</feature>
<dbReference type="InterPro" id="IPR050415">
    <property type="entry name" value="MRET"/>
</dbReference>
<evidence type="ECO:0000256" key="3">
    <source>
        <dbReference type="ARBA" id="ARBA00022723"/>
    </source>
</evidence>
<keyword evidence="4 10" id="KW-0560">Oxidoreductase</keyword>
<dbReference type="InterPro" id="IPR006058">
    <property type="entry name" value="2Fe2S_fd_BS"/>
</dbReference>
<keyword evidence="6" id="KW-0411">Iron-sulfur</keyword>
<dbReference type="InterPro" id="IPR017938">
    <property type="entry name" value="Riboflavin_synthase-like_b-brl"/>
</dbReference>